<evidence type="ECO:0000256" key="3">
    <source>
        <dbReference type="ARBA" id="ARBA00022989"/>
    </source>
</evidence>
<organism evidence="6 7">
    <name type="scientific">Eschrichtius robustus</name>
    <name type="common">California gray whale</name>
    <name type="synonym">Eschrichtius gibbosus</name>
    <dbReference type="NCBI Taxonomy" id="9764"/>
    <lineage>
        <taxon>Eukaryota</taxon>
        <taxon>Metazoa</taxon>
        <taxon>Chordata</taxon>
        <taxon>Craniata</taxon>
        <taxon>Vertebrata</taxon>
        <taxon>Euteleostomi</taxon>
        <taxon>Mammalia</taxon>
        <taxon>Eutheria</taxon>
        <taxon>Laurasiatheria</taxon>
        <taxon>Artiodactyla</taxon>
        <taxon>Whippomorpha</taxon>
        <taxon>Cetacea</taxon>
        <taxon>Mysticeti</taxon>
        <taxon>Eschrichtiidae</taxon>
        <taxon>Eschrichtius</taxon>
    </lineage>
</organism>
<feature type="transmembrane region" description="Helical" evidence="5">
    <location>
        <begin position="123"/>
        <end position="146"/>
    </location>
</feature>
<evidence type="ECO:0000256" key="2">
    <source>
        <dbReference type="ARBA" id="ARBA00022692"/>
    </source>
</evidence>
<dbReference type="Proteomes" id="UP001159641">
    <property type="component" value="Unassembled WGS sequence"/>
</dbReference>
<dbReference type="Gene3D" id="1.20.1250.20">
    <property type="entry name" value="MFS general substrate transporter like domains"/>
    <property type="match status" value="1"/>
</dbReference>
<keyword evidence="4 5" id="KW-0472">Membrane</keyword>
<evidence type="ECO:0000313" key="7">
    <source>
        <dbReference type="Proteomes" id="UP001159641"/>
    </source>
</evidence>
<keyword evidence="7" id="KW-1185">Reference proteome</keyword>
<evidence type="ECO:0008006" key="8">
    <source>
        <dbReference type="Google" id="ProtNLM"/>
    </source>
</evidence>
<dbReference type="GO" id="GO:0016020">
    <property type="term" value="C:membrane"/>
    <property type="evidence" value="ECO:0007669"/>
    <property type="project" value="UniProtKB-SubCell"/>
</dbReference>
<sequence length="201" mass="22349">MDEGAVQRDMRFTSSVLYQGLIMHMGVTGGNLYLDFFYSALVEFPAAFIILVTIERFGRLYPLAGSNLVVGAACFLMIFISHDLHWLNIVVACVGRMGITLAFQMVCLVNAELYPTFLRLMEVWQGLPLILFAALGLVAGGMTLLLPETKGVALPETIKDAENLRRKAKPKENKIYLQIQTSEFNSQAPERDASLGTGWQR</sequence>
<dbReference type="AlphaFoldDB" id="A0AB34I173"/>
<dbReference type="EMBL" id="JAIQCJ010000254">
    <property type="protein sequence ID" value="KAJ8797158.1"/>
    <property type="molecule type" value="Genomic_DNA"/>
</dbReference>
<keyword evidence="2 5" id="KW-0812">Transmembrane</keyword>
<dbReference type="PANTHER" id="PTHR24064">
    <property type="entry name" value="SOLUTE CARRIER FAMILY 22 MEMBER"/>
    <property type="match status" value="1"/>
</dbReference>
<evidence type="ECO:0000313" key="6">
    <source>
        <dbReference type="EMBL" id="KAJ8797158.1"/>
    </source>
</evidence>
<dbReference type="SUPFAM" id="SSF103473">
    <property type="entry name" value="MFS general substrate transporter"/>
    <property type="match status" value="1"/>
</dbReference>
<name>A0AB34I173_ESCRO</name>
<protein>
    <recommendedName>
        <fullName evidence="8">Solute carrier family 22 member 16</fullName>
    </recommendedName>
</protein>
<feature type="transmembrane region" description="Helical" evidence="5">
    <location>
        <begin position="61"/>
        <end position="80"/>
    </location>
</feature>
<feature type="transmembrane region" description="Helical" evidence="5">
    <location>
        <begin position="86"/>
        <end position="111"/>
    </location>
</feature>
<evidence type="ECO:0000256" key="1">
    <source>
        <dbReference type="ARBA" id="ARBA00004141"/>
    </source>
</evidence>
<reference evidence="6 7" key="1">
    <citation type="submission" date="2022-11" db="EMBL/GenBank/DDBJ databases">
        <title>Whole genome sequence of Eschrichtius robustus ER-17-0199.</title>
        <authorList>
            <person name="Bruniche-Olsen A."/>
            <person name="Black A.N."/>
            <person name="Fields C.J."/>
            <person name="Walden K."/>
            <person name="Dewoody J.A."/>
        </authorList>
    </citation>
    <scope>NUCLEOTIDE SEQUENCE [LARGE SCALE GENOMIC DNA]</scope>
    <source>
        <strain evidence="6">ER-17-0199</strain>
        <tissue evidence="6">Blubber</tissue>
    </source>
</reference>
<accession>A0AB34I173</accession>
<comment type="caution">
    <text evidence="6">The sequence shown here is derived from an EMBL/GenBank/DDBJ whole genome shotgun (WGS) entry which is preliminary data.</text>
</comment>
<keyword evidence="3 5" id="KW-1133">Transmembrane helix</keyword>
<evidence type="ECO:0000256" key="4">
    <source>
        <dbReference type="ARBA" id="ARBA00023136"/>
    </source>
</evidence>
<comment type="subcellular location">
    <subcellularLocation>
        <location evidence="1">Membrane</location>
        <topology evidence="1">Multi-pass membrane protein</topology>
    </subcellularLocation>
</comment>
<evidence type="ECO:0000256" key="5">
    <source>
        <dbReference type="SAM" id="Phobius"/>
    </source>
</evidence>
<gene>
    <name evidence="6" type="ORF">J1605_017386</name>
</gene>
<dbReference type="InterPro" id="IPR036259">
    <property type="entry name" value="MFS_trans_sf"/>
</dbReference>
<proteinExistence type="predicted"/>